<dbReference type="AlphaFoldDB" id="A0A075AMS3"/>
<dbReference type="Proteomes" id="UP000030755">
    <property type="component" value="Unassembled WGS sequence"/>
</dbReference>
<feature type="region of interest" description="Disordered" evidence="1">
    <location>
        <begin position="1"/>
        <end position="30"/>
    </location>
</feature>
<dbReference type="EMBL" id="KE561329">
    <property type="protein sequence ID" value="EPZ30958.1"/>
    <property type="molecule type" value="Genomic_DNA"/>
</dbReference>
<sequence length="94" mass="10899">MPFLFPEDKTMRTRSDSEISAKSTTSDASPDKINKGFWFSRILQTFTISQDINYDPVSGVAFNWPYRSESQSERQQRTEFIVERAYEASADFLV</sequence>
<evidence type="ECO:0000256" key="1">
    <source>
        <dbReference type="SAM" id="MobiDB-lite"/>
    </source>
</evidence>
<evidence type="ECO:0000313" key="2">
    <source>
        <dbReference type="EMBL" id="EPZ30958.1"/>
    </source>
</evidence>
<name>A0A075AMS3_ROZAC</name>
<proteinExistence type="predicted"/>
<dbReference type="HOGENOM" id="CLU_2387420_0_0_1"/>
<organism evidence="2 3">
    <name type="scientific">Rozella allomycis (strain CSF55)</name>
    <dbReference type="NCBI Taxonomy" id="988480"/>
    <lineage>
        <taxon>Eukaryota</taxon>
        <taxon>Fungi</taxon>
        <taxon>Fungi incertae sedis</taxon>
        <taxon>Cryptomycota</taxon>
        <taxon>Cryptomycota incertae sedis</taxon>
        <taxon>Rozella</taxon>
    </lineage>
</organism>
<protein>
    <submittedName>
        <fullName evidence="2">Uncharacterized protein</fullName>
    </submittedName>
</protein>
<accession>A0A075AMS3</accession>
<gene>
    <name evidence="2" type="ORF">O9G_005224</name>
</gene>
<reference evidence="2 3" key="1">
    <citation type="journal article" date="2013" name="Curr. Biol.">
        <title>Shared signatures of parasitism and phylogenomics unite Cryptomycota and microsporidia.</title>
        <authorList>
            <person name="James T.Y."/>
            <person name="Pelin A."/>
            <person name="Bonen L."/>
            <person name="Ahrendt S."/>
            <person name="Sain D."/>
            <person name="Corradi N."/>
            <person name="Stajich J.E."/>
        </authorList>
    </citation>
    <scope>NUCLEOTIDE SEQUENCE [LARGE SCALE GENOMIC DNA]</scope>
    <source>
        <strain evidence="2 3">CSF55</strain>
    </source>
</reference>
<feature type="compositionally biased region" description="Basic and acidic residues" evidence="1">
    <location>
        <begin position="1"/>
        <end position="19"/>
    </location>
</feature>
<evidence type="ECO:0000313" key="3">
    <source>
        <dbReference type="Proteomes" id="UP000030755"/>
    </source>
</evidence>
<keyword evidence="3" id="KW-1185">Reference proteome</keyword>